<dbReference type="AlphaFoldDB" id="A0A7D5H3X1"/>
<organism evidence="3 4">
    <name type="scientific">Halorarum halophilum</name>
    <dbReference type="NCBI Taxonomy" id="2743090"/>
    <lineage>
        <taxon>Archaea</taxon>
        <taxon>Methanobacteriati</taxon>
        <taxon>Methanobacteriota</taxon>
        <taxon>Stenosarchaea group</taxon>
        <taxon>Halobacteria</taxon>
        <taxon>Halobacteriales</taxon>
        <taxon>Haloferacaceae</taxon>
        <taxon>Halorarum</taxon>
    </lineage>
</organism>
<dbReference type="SUPFAM" id="SSF51735">
    <property type="entry name" value="NAD(P)-binding Rossmann-fold domains"/>
    <property type="match status" value="1"/>
</dbReference>
<dbReference type="Proteomes" id="UP000509750">
    <property type="component" value="Plasmid unnamed2"/>
</dbReference>
<feature type="domain" description="NAD-dependent epimerase/dehydratase" evidence="2">
    <location>
        <begin position="3"/>
        <end position="185"/>
    </location>
</feature>
<accession>A0A7D5H3X1</accession>
<protein>
    <submittedName>
        <fullName evidence="3">NAD(P)-dependent oxidoreductase</fullName>
    </submittedName>
</protein>
<dbReference type="Gene3D" id="3.40.50.720">
    <property type="entry name" value="NAD(P)-binding Rossmann-like Domain"/>
    <property type="match status" value="1"/>
</dbReference>
<dbReference type="InterPro" id="IPR001509">
    <property type="entry name" value="Epimerase_deHydtase"/>
</dbReference>
<keyword evidence="3" id="KW-0614">Plasmid</keyword>
<proteinExistence type="inferred from homology"/>
<sequence>MDVLATGVYGRCGTAIIEHLHDRDEYDFTYLNRSDRSDDHPWGGYDTYLADVTDYEAMRPAFDGQDAVIHLAAFPYTYGSWEDVKGPNTDGIYNALEAARAAEVETFVYGSTNHVMGMYEIDNAPEIYYGDADVMIDHTDPKRPDSIYGATKSFGEDLGRYYVENHEHPKRFYAIRICSVRMPEWDHPYGDAERMVQEGEFEAGSGENQQIERGSEEYEEQVARMKCMWQSRRDFAHQVDCCLQDDSVEFDIFNGVSDNDRRWYDIEHAREVLGYNPQDNGEDWDAPPE</sequence>
<name>A0A7D5H3X1_9EURY</name>
<dbReference type="KEGG" id="halg:HUG10_20285"/>
<evidence type="ECO:0000313" key="3">
    <source>
        <dbReference type="EMBL" id="QLG29973.1"/>
    </source>
</evidence>
<comment type="similarity">
    <text evidence="1">Belongs to the NAD(P)-dependent epimerase/dehydratase family.</text>
</comment>
<reference evidence="3 4" key="1">
    <citation type="submission" date="2020-07" db="EMBL/GenBank/DDBJ databases">
        <title>Gai3-2, isolated from salt lake.</title>
        <authorList>
            <person name="Cui H."/>
            <person name="Shi X."/>
        </authorList>
    </citation>
    <scope>NUCLEOTIDE SEQUENCE [LARGE SCALE GENOMIC DNA]</scope>
    <source>
        <strain evidence="3 4">Gai3-2</strain>
        <plasmid evidence="3 4">unnamed2</plasmid>
    </source>
</reference>
<geneLocation type="plasmid" evidence="3 4">
    <name>unnamed2</name>
</geneLocation>
<dbReference type="Pfam" id="PF01370">
    <property type="entry name" value="Epimerase"/>
    <property type="match status" value="1"/>
</dbReference>
<dbReference type="InterPro" id="IPR036291">
    <property type="entry name" value="NAD(P)-bd_dom_sf"/>
</dbReference>
<dbReference type="RefSeq" id="WP_179171547.1">
    <property type="nucleotide sequence ID" value="NZ_CP058531.1"/>
</dbReference>
<evidence type="ECO:0000259" key="2">
    <source>
        <dbReference type="Pfam" id="PF01370"/>
    </source>
</evidence>
<dbReference type="EMBL" id="CP058531">
    <property type="protein sequence ID" value="QLG29973.1"/>
    <property type="molecule type" value="Genomic_DNA"/>
</dbReference>
<evidence type="ECO:0000313" key="4">
    <source>
        <dbReference type="Proteomes" id="UP000509750"/>
    </source>
</evidence>
<gene>
    <name evidence="3" type="ORF">HUG10_20285</name>
</gene>
<keyword evidence="4" id="KW-1185">Reference proteome</keyword>
<dbReference type="GeneID" id="56031224"/>
<evidence type="ECO:0000256" key="1">
    <source>
        <dbReference type="ARBA" id="ARBA00007637"/>
    </source>
</evidence>
<dbReference type="OrthoDB" id="199183at2157"/>
<dbReference type="PANTHER" id="PTHR43000">
    <property type="entry name" value="DTDP-D-GLUCOSE 4,6-DEHYDRATASE-RELATED"/>
    <property type="match status" value="1"/>
</dbReference>